<dbReference type="InterPro" id="IPR036265">
    <property type="entry name" value="HIT-like_sf"/>
</dbReference>
<dbReference type="InterPro" id="IPR001310">
    <property type="entry name" value="Histidine_triad_HIT"/>
</dbReference>
<dbReference type="OrthoDB" id="9784774at2"/>
<proteinExistence type="predicted"/>
<evidence type="ECO:0000256" key="2">
    <source>
        <dbReference type="PIRSR" id="PIRSR601310-3"/>
    </source>
</evidence>
<evidence type="ECO:0000313" key="6">
    <source>
        <dbReference type="Proteomes" id="UP000292235"/>
    </source>
</evidence>
<accession>A0A4P6PYS0</accession>
<dbReference type="RefSeq" id="WP_131097704.1">
    <property type="nucleotide sequence ID" value="NZ_CP036455.1"/>
</dbReference>
<sequence>MTTSEPDCLFCKIVAGGVPAEIVREGERVLAFRDINPQAPTHVLVIPREHYPDAASAARAGTGLLDEIAAEAHAIAEAEDIASTGYRLVFNTGSGAGQTVFHLHCHLLGGRGMEWPPG</sequence>
<dbReference type="CDD" id="cd01276">
    <property type="entry name" value="PKCI_related"/>
    <property type="match status" value="1"/>
</dbReference>
<dbReference type="PRINTS" id="PR00332">
    <property type="entry name" value="HISTRIAD"/>
</dbReference>
<feature type="active site" description="Tele-AMP-histidine intermediate" evidence="1">
    <location>
        <position position="104"/>
    </location>
</feature>
<dbReference type="Proteomes" id="UP000292235">
    <property type="component" value="Chromosome"/>
</dbReference>
<organism evidence="5 6">
    <name type="scientific">Streptomonospora litoralis</name>
    <dbReference type="NCBI Taxonomy" id="2498135"/>
    <lineage>
        <taxon>Bacteria</taxon>
        <taxon>Bacillati</taxon>
        <taxon>Actinomycetota</taxon>
        <taxon>Actinomycetes</taxon>
        <taxon>Streptosporangiales</taxon>
        <taxon>Nocardiopsidaceae</taxon>
        <taxon>Streptomonospora</taxon>
    </lineage>
</organism>
<dbReference type="PANTHER" id="PTHR23089">
    <property type="entry name" value="HISTIDINE TRIAD HIT PROTEIN"/>
    <property type="match status" value="1"/>
</dbReference>
<keyword evidence="5" id="KW-0378">Hydrolase</keyword>
<dbReference type="InterPro" id="IPR011146">
    <property type="entry name" value="HIT-like"/>
</dbReference>
<reference evidence="5 6" key="1">
    <citation type="submission" date="2019-02" db="EMBL/GenBank/DDBJ databases">
        <authorList>
            <person name="Khodamoradi S."/>
            <person name="Hahnke R.L."/>
            <person name="Kaempfer P."/>
            <person name="Schumann P."/>
            <person name="Rohde M."/>
            <person name="Steinert M."/>
            <person name="Luzhetskyy A."/>
            <person name="Wink J."/>
            <person name="Ruckert C."/>
        </authorList>
    </citation>
    <scope>NUCLEOTIDE SEQUENCE [LARGE SCALE GENOMIC DNA]</scope>
    <source>
        <strain evidence="5 6">M2</strain>
    </source>
</reference>
<protein>
    <submittedName>
        <fullName evidence="5">HIT-like protein</fullName>
        <ecNumber evidence="5">3.-.-.-</ecNumber>
    </submittedName>
</protein>
<dbReference type="Pfam" id="PF01230">
    <property type="entry name" value="HIT"/>
    <property type="match status" value="1"/>
</dbReference>
<feature type="domain" description="HIT" evidence="4">
    <location>
        <begin position="9"/>
        <end position="118"/>
    </location>
</feature>
<evidence type="ECO:0000256" key="3">
    <source>
        <dbReference type="PROSITE-ProRule" id="PRU00464"/>
    </source>
</evidence>
<feature type="short sequence motif" description="Histidine triad motif" evidence="2 3">
    <location>
        <begin position="102"/>
        <end position="106"/>
    </location>
</feature>
<dbReference type="AlphaFoldDB" id="A0A4P6PYS0"/>
<gene>
    <name evidence="5" type="ORF">EKD16_07595</name>
</gene>
<name>A0A4P6PYS0_9ACTN</name>
<dbReference type="EC" id="3.-.-.-" evidence="5"/>
<dbReference type="EMBL" id="CP036455">
    <property type="protein sequence ID" value="QBI53315.1"/>
    <property type="molecule type" value="Genomic_DNA"/>
</dbReference>
<evidence type="ECO:0000259" key="4">
    <source>
        <dbReference type="PROSITE" id="PS51084"/>
    </source>
</evidence>
<dbReference type="Gene3D" id="3.30.428.10">
    <property type="entry name" value="HIT-like"/>
    <property type="match status" value="1"/>
</dbReference>
<dbReference type="SUPFAM" id="SSF54197">
    <property type="entry name" value="HIT-like"/>
    <property type="match status" value="1"/>
</dbReference>
<evidence type="ECO:0000256" key="1">
    <source>
        <dbReference type="PIRSR" id="PIRSR601310-1"/>
    </source>
</evidence>
<dbReference type="PROSITE" id="PS51084">
    <property type="entry name" value="HIT_2"/>
    <property type="match status" value="1"/>
</dbReference>
<dbReference type="KEGG" id="strr:EKD16_07595"/>
<evidence type="ECO:0000313" key="5">
    <source>
        <dbReference type="EMBL" id="QBI53315.1"/>
    </source>
</evidence>
<keyword evidence="6" id="KW-1185">Reference proteome</keyword>
<dbReference type="GO" id="GO:0016787">
    <property type="term" value="F:hydrolase activity"/>
    <property type="evidence" value="ECO:0007669"/>
    <property type="project" value="UniProtKB-KW"/>
</dbReference>